<comment type="caution">
    <text evidence="1">The sequence shown here is derived from an EMBL/GenBank/DDBJ whole genome shotgun (WGS) entry which is preliminary data.</text>
</comment>
<keyword evidence="2" id="KW-1185">Reference proteome</keyword>
<dbReference type="Proteomes" id="UP001359559">
    <property type="component" value="Unassembled WGS sequence"/>
</dbReference>
<dbReference type="EMBL" id="JAYKXN010000004">
    <property type="protein sequence ID" value="KAK7292698.1"/>
    <property type="molecule type" value="Genomic_DNA"/>
</dbReference>
<gene>
    <name evidence="1" type="ORF">RJT34_15550</name>
</gene>
<proteinExistence type="predicted"/>
<dbReference type="AlphaFoldDB" id="A0AAN9PBJ2"/>
<evidence type="ECO:0000313" key="1">
    <source>
        <dbReference type="EMBL" id="KAK7292698.1"/>
    </source>
</evidence>
<evidence type="ECO:0000313" key="2">
    <source>
        <dbReference type="Proteomes" id="UP001359559"/>
    </source>
</evidence>
<organism evidence="1 2">
    <name type="scientific">Clitoria ternatea</name>
    <name type="common">Butterfly pea</name>
    <dbReference type="NCBI Taxonomy" id="43366"/>
    <lineage>
        <taxon>Eukaryota</taxon>
        <taxon>Viridiplantae</taxon>
        <taxon>Streptophyta</taxon>
        <taxon>Embryophyta</taxon>
        <taxon>Tracheophyta</taxon>
        <taxon>Spermatophyta</taxon>
        <taxon>Magnoliopsida</taxon>
        <taxon>eudicotyledons</taxon>
        <taxon>Gunneridae</taxon>
        <taxon>Pentapetalae</taxon>
        <taxon>rosids</taxon>
        <taxon>fabids</taxon>
        <taxon>Fabales</taxon>
        <taxon>Fabaceae</taxon>
        <taxon>Papilionoideae</taxon>
        <taxon>50 kb inversion clade</taxon>
        <taxon>NPAAA clade</taxon>
        <taxon>indigoferoid/millettioid clade</taxon>
        <taxon>Phaseoleae</taxon>
        <taxon>Clitoria</taxon>
    </lineage>
</organism>
<sequence length="91" mass="10369">MGLFDLMCIVDIEILRVPRRRRLCPCEALNRKVVVWISRALWRKTTPPTTLLTHNIPSTTLCLCLTHTQTQSKVSQTHLLPIKACGSRMDA</sequence>
<accession>A0AAN9PBJ2</accession>
<reference evidence="1 2" key="1">
    <citation type="submission" date="2024-01" db="EMBL/GenBank/DDBJ databases">
        <title>The genomes of 5 underutilized Papilionoideae crops provide insights into root nodulation and disease resistance.</title>
        <authorList>
            <person name="Yuan L."/>
        </authorList>
    </citation>
    <scope>NUCLEOTIDE SEQUENCE [LARGE SCALE GENOMIC DNA]</scope>
    <source>
        <strain evidence="1">LY-2023</strain>
        <tissue evidence="1">Leaf</tissue>
    </source>
</reference>
<protein>
    <submittedName>
        <fullName evidence="1">Uncharacterized protein</fullName>
    </submittedName>
</protein>
<name>A0AAN9PBJ2_CLITE</name>